<dbReference type="EMBL" id="HF547348">
    <property type="protein sequence ID" value="CCO06816.1"/>
    <property type="molecule type" value="Genomic_DNA"/>
</dbReference>
<sequence length="261" mass="29757">MTSARTTSSGDIFNISISFSLSNITLDQWKPKKLSFFLSDSYSKASELFGCLANYLSSIRIISENQDLTYFVPEQDFIFPGFDKKNSLLSYPGQSFSGFSLLQEYFIFLQKFLFFDITGLDKWKYKGDATTFEILFEFNEPPFEIPTVTATTFSLFSVPVVNLFPHDAEPSLLDHTRERIRVRPSSKTGKGYQIYSVDKVVGFIQGSVTPVEYAPMDHFSADGEERSFYNATRAISPITNAQEVHIHFLYSKKEQIFQGKP</sequence>
<dbReference type="Proteomes" id="UP000191931">
    <property type="component" value="Unassembled WGS sequence"/>
</dbReference>
<name>L0R777_9BACT</name>
<evidence type="ECO:0000313" key="3">
    <source>
        <dbReference type="Proteomes" id="UP000191931"/>
    </source>
</evidence>
<dbReference type="AlphaFoldDB" id="L0R777"/>
<dbReference type="InterPro" id="IPR010272">
    <property type="entry name" value="T6SS_TssF"/>
</dbReference>
<dbReference type="EMBL" id="FWEV01000325">
    <property type="protein sequence ID" value="SLM32867.1"/>
    <property type="molecule type" value="Genomic_DNA"/>
</dbReference>
<protein>
    <submittedName>
        <fullName evidence="1">Uncharacterized protein</fullName>
    </submittedName>
</protein>
<dbReference type="PANTHER" id="PTHR35370">
    <property type="entry name" value="CYTOPLASMIC PROTEIN-RELATED-RELATED"/>
    <property type="match status" value="1"/>
</dbReference>
<reference evidence="1" key="2">
    <citation type="submission" date="2012-12" db="EMBL/GenBank/DDBJ databases">
        <title>Region harboring genes involved in magnetosome formation of Candidatus Desulfamplus magnetosmortis.</title>
        <authorList>
            <person name="Lefevre C.T."/>
            <person name="Bazylinski D.A."/>
        </authorList>
    </citation>
    <scope>NUCLEOTIDE SEQUENCE</scope>
    <source>
        <strain evidence="1">BW-1</strain>
    </source>
</reference>
<dbReference type="Pfam" id="PF05947">
    <property type="entry name" value="T6SS_TssF"/>
    <property type="match status" value="1"/>
</dbReference>
<keyword evidence="3" id="KW-1185">Reference proteome</keyword>
<proteinExistence type="predicted"/>
<evidence type="ECO:0000313" key="2">
    <source>
        <dbReference type="EMBL" id="SLM32867.1"/>
    </source>
</evidence>
<reference evidence="2 3" key="3">
    <citation type="submission" date="2017-03" db="EMBL/GenBank/DDBJ databases">
        <authorList>
            <person name="Afonso C.L."/>
            <person name="Miller P.J."/>
            <person name="Scott M.A."/>
            <person name="Spackman E."/>
            <person name="Goraichik I."/>
            <person name="Dimitrov K.M."/>
            <person name="Suarez D.L."/>
            <person name="Swayne D.E."/>
        </authorList>
    </citation>
    <scope>NUCLEOTIDE SEQUENCE [LARGE SCALE GENOMIC DNA]</scope>
    <source>
        <strain evidence="2">PRJEB14757</strain>
    </source>
</reference>
<reference evidence="1" key="1">
    <citation type="submission" date="2012-10" db="EMBL/GenBank/DDBJ databases">
        <authorList>
            <person name="Lefevre C."/>
        </authorList>
    </citation>
    <scope>NUCLEOTIDE SEQUENCE</scope>
    <source>
        <strain evidence="1">BW-1</strain>
    </source>
</reference>
<accession>L0R777</accession>
<dbReference type="PANTHER" id="PTHR35370:SF4">
    <property type="entry name" value="TYPE VI SECRETION SYSTEM BASEPLATE SUBUNIT TSSF"/>
    <property type="match status" value="1"/>
</dbReference>
<dbReference type="STRING" id="1246637.MTBBW1_80210"/>
<evidence type="ECO:0000313" key="1">
    <source>
        <dbReference type="EMBL" id="CCO06816.1"/>
    </source>
</evidence>
<gene>
    <name evidence="1" type="ORF">DEMABW1_80210</name>
    <name evidence="2" type="ORF">MTBBW1_80210</name>
</gene>
<organism evidence="1">
    <name type="scientific">Desulfamplus magnetovallimortis</name>
    <dbReference type="NCBI Taxonomy" id="1246637"/>
    <lineage>
        <taxon>Bacteria</taxon>
        <taxon>Pseudomonadati</taxon>
        <taxon>Thermodesulfobacteriota</taxon>
        <taxon>Desulfobacteria</taxon>
        <taxon>Desulfobacterales</taxon>
        <taxon>Desulfobacteraceae</taxon>
        <taxon>Desulfamplus</taxon>
    </lineage>
</organism>